<name>A0AA38G973_TAXCH</name>
<protein>
    <submittedName>
        <fullName evidence="1">Uncharacterized protein</fullName>
    </submittedName>
</protein>
<dbReference type="EMBL" id="JAHRHJ020000004">
    <property type="protein sequence ID" value="KAH9318866.1"/>
    <property type="molecule type" value="Genomic_DNA"/>
</dbReference>
<evidence type="ECO:0000313" key="1">
    <source>
        <dbReference type="EMBL" id="KAH9318866.1"/>
    </source>
</evidence>
<accession>A0AA38G973</accession>
<dbReference type="AlphaFoldDB" id="A0AA38G973"/>
<keyword evidence="2" id="KW-1185">Reference proteome</keyword>
<gene>
    <name evidence="1" type="ORF">KI387_020635</name>
</gene>
<sequence length="52" mass="6065">VLLSCLEIVNFLVAHLYDNIMDVEWGDHVDTNEDIVMENTTKEVEDKKEEDL</sequence>
<organism evidence="1 2">
    <name type="scientific">Taxus chinensis</name>
    <name type="common">Chinese yew</name>
    <name type="synonym">Taxus wallichiana var. chinensis</name>
    <dbReference type="NCBI Taxonomy" id="29808"/>
    <lineage>
        <taxon>Eukaryota</taxon>
        <taxon>Viridiplantae</taxon>
        <taxon>Streptophyta</taxon>
        <taxon>Embryophyta</taxon>
        <taxon>Tracheophyta</taxon>
        <taxon>Spermatophyta</taxon>
        <taxon>Pinopsida</taxon>
        <taxon>Pinidae</taxon>
        <taxon>Conifers II</taxon>
        <taxon>Cupressales</taxon>
        <taxon>Taxaceae</taxon>
        <taxon>Taxus</taxon>
    </lineage>
</organism>
<evidence type="ECO:0000313" key="2">
    <source>
        <dbReference type="Proteomes" id="UP000824469"/>
    </source>
</evidence>
<dbReference type="Proteomes" id="UP000824469">
    <property type="component" value="Unassembled WGS sequence"/>
</dbReference>
<comment type="caution">
    <text evidence="1">The sequence shown here is derived from an EMBL/GenBank/DDBJ whole genome shotgun (WGS) entry which is preliminary data.</text>
</comment>
<reference evidence="1 2" key="1">
    <citation type="journal article" date="2021" name="Nat. Plants">
        <title>The Taxus genome provides insights into paclitaxel biosynthesis.</title>
        <authorList>
            <person name="Xiong X."/>
            <person name="Gou J."/>
            <person name="Liao Q."/>
            <person name="Li Y."/>
            <person name="Zhou Q."/>
            <person name="Bi G."/>
            <person name="Li C."/>
            <person name="Du R."/>
            <person name="Wang X."/>
            <person name="Sun T."/>
            <person name="Guo L."/>
            <person name="Liang H."/>
            <person name="Lu P."/>
            <person name="Wu Y."/>
            <person name="Zhang Z."/>
            <person name="Ro D.K."/>
            <person name="Shang Y."/>
            <person name="Huang S."/>
            <person name="Yan J."/>
        </authorList>
    </citation>
    <scope>NUCLEOTIDE SEQUENCE [LARGE SCALE GENOMIC DNA]</scope>
    <source>
        <strain evidence="1">Ta-2019</strain>
    </source>
</reference>
<feature type="non-terminal residue" evidence="1">
    <location>
        <position position="52"/>
    </location>
</feature>
<proteinExistence type="predicted"/>
<feature type="non-terminal residue" evidence="1">
    <location>
        <position position="1"/>
    </location>
</feature>